<organism evidence="1">
    <name type="scientific">Arundo donax</name>
    <name type="common">Giant reed</name>
    <name type="synonym">Donax arundinaceus</name>
    <dbReference type="NCBI Taxonomy" id="35708"/>
    <lineage>
        <taxon>Eukaryota</taxon>
        <taxon>Viridiplantae</taxon>
        <taxon>Streptophyta</taxon>
        <taxon>Embryophyta</taxon>
        <taxon>Tracheophyta</taxon>
        <taxon>Spermatophyta</taxon>
        <taxon>Magnoliopsida</taxon>
        <taxon>Liliopsida</taxon>
        <taxon>Poales</taxon>
        <taxon>Poaceae</taxon>
        <taxon>PACMAD clade</taxon>
        <taxon>Arundinoideae</taxon>
        <taxon>Arundineae</taxon>
        <taxon>Arundo</taxon>
    </lineage>
</organism>
<reference evidence="1" key="2">
    <citation type="journal article" date="2015" name="Data Brief">
        <title>Shoot transcriptome of the giant reed, Arundo donax.</title>
        <authorList>
            <person name="Barrero R.A."/>
            <person name="Guerrero F.D."/>
            <person name="Moolhuijzen P."/>
            <person name="Goolsby J.A."/>
            <person name="Tidwell J."/>
            <person name="Bellgard S.E."/>
            <person name="Bellgard M.I."/>
        </authorList>
    </citation>
    <scope>NUCLEOTIDE SEQUENCE</scope>
    <source>
        <tissue evidence="1">Shoot tissue taken approximately 20 cm above the soil surface</tissue>
    </source>
</reference>
<dbReference type="EMBL" id="GBRH01266977">
    <property type="protein sequence ID" value="JAD30918.1"/>
    <property type="molecule type" value="Transcribed_RNA"/>
</dbReference>
<evidence type="ECO:0000313" key="1">
    <source>
        <dbReference type="EMBL" id="JAD30918.1"/>
    </source>
</evidence>
<reference evidence="1" key="1">
    <citation type="submission" date="2014-09" db="EMBL/GenBank/DDBJ databases">
        <authorList>
            <person name="Magalhaes I.L.F."/>
            <person name="Oliveira U."/>
            <person name="Santos F.R."/>
            <person name="Vidigal T.H.D.A."/>
            <person name="Brescovit A.D."/>
            <person name="Santos A.J."/>
        </authorList>
    </citation>
    <scope>NUCLEOTIDE SEQUENCE</scope>
    <source>
        <tissue evidence="1">Shoot tissue taken approximately 20 cm above the soil surface</tissue>
    </source>
</reference>
<dbReference type="AlphaFoldDB" id="A0A0A8YZP8"/>
<proteinExistence type="predicted"/>
<sequence length="38" mass="4444">MSPLFPGERLGYNADVFVLYCFCSYIYIRHHVFVVTVS</sequence>
<name>A0A0A8YZP8_ARUDO</name>
<accession>A0A0A8YZP8</accession>
<protein>
    <submittedName>
        <fullName evidence="1">Uncharacterized protein</fullName>
    </submittedName>
</protein>